<gene>
    <name evidence="1" type="ORF">PEVE_00034557</name>
</gene>
<comment type="caution">
    <text evidence="1">The sequence shown here is derived from an EMBL/GenBank/DDBJ whole genome shotgun (WGS) entry which is preliminary data.</text>
</comment>
<dbReference type="EMBL" id="CALNXI010000525">
    <property type="protein sequence ID" value="CAH3028648.1"/>
    <property type="molecule type" value="Genomic_DNA"/>
</dbReference>
<accession>A0ABN8MKD4</accession>
<evidence type="ECO:0008006" key="3">
    <source>
        <dbReference type="Google" id="ProtNLM"/>
    </source>
</evidence>
<reference evidence="1 2" key="1">
    <citation type="submission" date="2022-05" db="EMBL/GenBank/DDBJ databases">
        <authorList>
            <consortium name="Genoscope - CEA"/>
            <person name="William W."/>
        </authorList>
    </citation>
    <scope>NUCLEOTIDE SEQUENCE [LARGE SCALE GENOMIC DNA]</scope>
</reference>
<sequence>MKRSQGDSVHKETQVDQDHLKIVQFYREKMNLQPLHSALRSFNVQDGARMSGVYEICRNNEIIYIGGNPYFSNIRDCLNAHFSGNDGLPIGRYLSGPGKRRWRNIAVRWLTCLNPPEIVYYLLEDYQIRHGRLPIYNNAPNPDARDWDSD</sequence>
<name>A0ABN8MKD4_9CNID</name>
<protein>
    <recommendedName>
        <fullName evidence="3">GIY-YIG domain-containing protein</fullName>
    </recommendedName>
</protein>
<dbReference type="Proteomes" id="UP001159427">
    <property type="component" value="Unassembled WGS sequence"/>
</dbReference>
<evidence type="ECO:0000313" key="2">
    <source>
        <dbReference type="Proteomes" id="UP001159427"/>
    </source>
</evidence>
<evidence type="ECO:0000313" key="1">
    <source>
        <dbReference type="EMBL" id="CAH3028648.1"/>
    </source>
</evidence>
<proteinExistence type="predicted"/>
<keyword evidence="2" id="KW-1185">Reference proteome</keyword>
<organism evidence="1 2">
    <name type="scientific">Porites evermanni</name>
    <dbReference type="NCBI Taxonomy" id="104178"/>
    <lineage>
        <taxon>Eukaryota</taxon>
        <taxon>Metazoa</taxon>
        <taxon>Cnidaria</taxon>
        <taxon>Anthozoa</taxon>
        <taxon>Hexacorallia</taxon>
        <taxon>Scleractinia</taxon>
        <taxon>Fungiina</taxon>
        <taxon>Poritidae</taxon>
        <taxon>Porites</taxon>
    </lineage>
</organism>